<organism evidence="4 5">
    <name type="scientific">Bifidobacterium eulemuris</name>
    <dbReference type="NCBI Taxonomy" id="1765219"/>
    <lineage>
        <taxon>Bacteria</taxon>
        <taxon>Bacillati</taxon>
        <taxon>Actinomycetota</taxon>
        <taxon>Actinomycetes</taxon>
        <taxon>Bifidobacteriales</taxon>
        <taxon>Bifidobacteriaceae</taxon>
        <taxon>Bifidobacterium</taxon>
    </lineage>
</organism>
<keyword evidence="4" id="KW-0413">Isomerase</keyword>
<accession>A0A261G9J4</accession>
<protein>
    <submittedName>
        <fullName evidence="4">Peptidyl-prolyl cis-trans isomerase</fullName>
    </submittedName>
</protein>
<evidence type="ECO:0000259" key="3">
    <source>
        <dbReference type="Pfam" id="PF13828"/>
    </source>
</evidence>
<evidence type="ECO:0000313" key="4">
    <source>
        <dbReference type="EMBL" id="OZG68074.1"/>
    </source>
</evidence>
<keyword evidence="2" id="KW-1133">Transmembrane helix</keyword>
<evidence type="ECO:0000256" key="1">
    <source>
        <dbReference type="SAM" id="MobiDB-lite"/>
    </source>
</evidence>
<feature type="compositionally biased region" description="Low complexity" evidence="1">
    <location>
        <begin position="1"/>
        <end position="19"/>
    </location>
</feature>
<keyword evidence="2" id="KW-0812">Transmembrane</keyword>
<dbReference type="GO" id="GO:0016853">
    <property type="term" value="F:isomerase activity"/>
    <property type="evidence" value="ECO:0007669"/>
    <property type="project" value="UniProtKB-KW"/>
</dbReference>
<feature type="compositionally biased region" description="Polar residues" evidence="1">
    <location>
        <begin position="29"/>
        <end position="44"/>
    </location>
</feature>
<keyword evidence="2" id="KW-0472">Membrane</keyword>
<sequence>MSDTNTSPTPQPSNNPQTDSFSPAATPAGSATDSTAAQQPTQSAYGYEQPAAQSDPYTQPYAQPYAQQAAQTGDQTPMPEYGQYAAPAYGQYAQQNNAGYTYPPQGVPGQQYPPQGAYYYGQPVPTERWNALSIAGFVLSFLISPVGLILSIVALVQINKSHEKSKGMAIAGIIIGALGTVLAVVLFALVIWLVGYSVDHMGDYSMSCDSSGNCYFENGDYGMSYEELERMLDGYTSSLPTT</sequence>
<proteinExistence type="predicted"/>
<comment type="caution">
    <text evidence="4">The sequence shown here is derived from an EMBL/GenBank/DDBJ whole genome shotgun (WGS) entry which is preliminary data.</text>
</comment>
<reference evidence="4 5" key="1">
    <citation type="journal article" date="2017" name="BMC Genomics">
        <title>Comparative genomic and phylogenomic analyses of the Bifidobacteriaceae family.</title>
        <authorList>
            <person name="Lugli G.A."/>
            <person name="Milani C."/>
            <person name="Turroni F."/>
            <person name="Duranti S."/>
            <person name="Mancabelli L."/>
            <person name="Mangifesta M."/>
            <person name="Ferrario C."/>
            <person name="Modesto M."/>
            <person name="Mattarelli P."/>
            <person name="Jiri K."/>
            <person name="van Sinderen D."/>
            <person name="Ventura M."/>
        </authorList>
    </citation>
    <scope>NUCLEOTIDE SEQUENCE [LARGE SCALE GENOMIC DNA]</scope>
    <source>
        <strain evidence="4 5">DSM 100216</strain>
    </source>
</reference>
<name>A0A261G9J4_9BIFI</name>
<evidence type="ECO:0000256" key="2">
    <source>
        <dbReference type="SAM" id="Phobius"/>
    </source>
</evidence>
<dbReference type="Proteomes" id="UP000216057">
    <property type="component" value="Unassembled WGS sequence"/>
</dbReference>
<dbReference type="EMBL" id="MWWZ01000006">
    <property type="protein sequence ID" value="OZG68074.1"/>
    <property type="molecule type" value="Genomic_DNA"/>
</dbReference>
<dbReference type="InterPro" id="IPR025241">
    <property type="entry name" value="DUF4190"/>
</dbReference>
<feature type="transmembrane region" description="Helical" evidence="2">
    <location>
        <begin position="132"/>
        <end position="156"/>
    </location>
</feature>
<gene>
    <name evidence="4" type="ORF">BEUL_1085</name>
</gene>
<feature type="transmembrane region" description="Helical" evidence="2">
    <location>
        <begin position="168"/>
        <end position="194"/>
    </location>
</feature>
<dbReference type="AlphaFoldDB" id="A0A261G9J4"/>
<feature type="region of interest" description="Disordered" evidence="1">
    <location>
        <begin position="1"/>
        <end position="59"/>
    </location>
</feature>
<dbReference type="Pfam" id="PF13828">
    <property type="entry name" value="DUF4190"/>
    <property type="match status" value="1"/>
</dbReference>
<evidence type="ECO:0000313" key="5">
    <source>
        <dbReference type="Proteomes" id="UP000216057"/>
    </source>
</evidence>
<feature type="domain" description="DUF4190" evidence="3">
    <location>
        <begin position="132"/>
        <end position="186"/>
    </location>
</feature>
<dbReference type="RefSeq" id="WP_226805703.1">
    <property type="nucleotide sequence ID" value="NZ_CP062938.1"/>
</dbReference>